<evidence type="ECO:0000256" key="1">
    <source>
        <dbReference type="ARBA" id="ARBA00000013"/>
    </source>
</evidence>
<gene>
    <name evidence="12" type="ORF">PBS003_LOCUS5986</name>
</gene>
<dbReference type="InterPro" id="IPR036652">
    <property type="entry name" value="YjeF_N_dom_sf"/>
</dbReference>
<dbReference type="EC" id="5.1.99.6" evidence="3 10"/>
<dbReference type="NCBIfam" id="TIGR00197">
    <property type="entry name" value="yjeF_nterm"/>
    <property type="match status" value="1"/>
</dbReference>
<evidence type="ECO:0000256" key="7">
    <source>
        <dbReference type="ARBA" id="ARBA00022958"/>
    </source>
</evidence>
<feature type="binding site" evidence="10">
    <location>
        <begin position="66"/>
        <end position="70"/>
    </location>
    <ligand>
        <name>(6S)-NADPHX</name>
        <dbReference type="ChEBI" id="CHEBI:64076"/>
    </ligand>
</feature>
<dbReference type="GO" id="GO:0046872">
    <property type="term" value="F:metal ion binding"/>
    <property type="evidence" value="ECO:0007669"/>
    <property type="project" value="UniProtKB-KW"/>
</dbReference>
<comment type="function">
    <text evidence="10">Catalyzes the epimerization of the S- and R-forms of NAD(P)HX, a damaged form of NAD(P)H that is a result of enzymatic or heat-dependent hydration. This is a prerequisite for the S-specific NAD(P)H-hydrate dehydratase to allow the repair of both epimers of NAD(P)HX.</text>
</comment>
<accession>A0AAU9L3Q8</accession>
<proteinExistence type="inferred from homology"/>
<dbReference type="EMBL" id="CAKKTJ010000299">
    <property type="protein sequence ID" value="CAH0479339.1"/>
    <property type="molecule type" value="Genomic_DNA"/>
</dbReference>
<keyword evidence="4 10" id="KW-0479">Metal-binding</keyword>
<keyword evidence="7 10" id="KW-0630">Potassium</keyword>
<evidence type="ECO:0000256" key="6">
    <source>
        <dbReference type="ARBA" id="ARBA00022857"/>
    </source>
</evidence>
<organism evidence="12 13">
    <name type="scientific">Peronospora belbahrii</name>
    <dbReference type="NCBI Taxonomy" id="622444"/>
    <lineage>
        <taxon>Eukaryota</taxon>
        <taxon>Sar</taxon>
        <taxon>Stramenopiles</taxon>
        <taxon>Oomycota</taxon>
        <taxon>Peronosporomycetes</taxon>
        <taxon>Peronosporales</taxon>
        <taxon>Peronosporaceae</taxon>
        <taxon>Peronospora</taxon>
    </lineage>
</organism>
<dbReference type="AlphaFoldDB" id="A0AAU9L3Q8"/>
<evidence type="ECO:0000256" key="3">
    <source>
        <dbReference type="ARBA" id="ARBA00012228"/>
    </source>
</evidence>
<evidence type="ECO:0000256" key="8">
    <source>
        <dbReference type="ARBA" id="ARBA00023027"/>
    </source>
</evidence>
<protein>
    <recommendedName>
        <fullName evidence="3 10">NAD(P)H-hydrate epimerase</fullName>
        <ecNumber evidence="3 10">5.1.99.6</ecNumber>
    </recommendedName>
    <alternativeName>
        <fullName evidence="10">NAD(P)HX epimerase</fullName>
    </alternativeName>
</protein>
<dbReference type="HAMAP" id="MF_01966">
    <property type="entry name" value="NADHX_epimerase"/>
    <property type="match status" value="1"/>
</dbReference>
<dbReference type="PANTHER" id="PTHR13232:SF10">
    <property type="entry name" value="NAD(P)H-HYDRATE EPIMERASE"/>
    <property type="match status" value="1"/>
</dbReference>
<keyword evidence="5 10" id="KW-0547">Nucleotide-binding</keyword>
<dbReference type="GO" id="GO:0005739">
    <property type="term" value="C:mitochondrion"/>
    <property type="evidence" value="ECO:0007669"/>
    <property type="project" value="TreeGrafter"/>
</dbReference>
<feature type="binding site" evidence="10">
    <location>
        <position position="131"/>
    </location>
    <ligand>
        <name>K(+)</name>
        <dbReference type="ChEBI" id="CHEBI:29103"/>
    </ligand>
</feature>
<evidence type="ECO:0000256" key="9">
    <source>
        <dbReference type="ARBA" id="ARBA00023235"/>
    </source>
</evidence>
<dbReference type="Proteomes" id="UP001160483">
    <property type="component" value="Unassembled WGS sequence"/>
</dbReference>
<keyword evidence="9 10" id="KW-0413">Isomerase</keyword>
<dbReference type="InterPro" id="IPR032976">
    <property type="entry name" value="YJEFN_prot_NAXE-like"/>
</dbReference>
<dbReference type="InterPro" id="IPR004443">
    <property type="entry name" value="YjeF_N_dom"/>
</dbReference>
<reference evidence="12" key="1">
    <citation type="submission" date="2021-11" db="EMBL/GenBank/DDBJ databases">
        <authorList>
            <person name="Islam A."/>
            <person name="Islam S."/>
            <person name="Flora M.S."/>
            <person name="Rahman M."/>
            <person name="Ziaur R.M."/>
            <person name="Epstein J.H."/>
            <person name="Hassan M."/>
            <person name="Klassen M."/>
            <person name="Woodard K."/>
            <person name="Webb A."/>
            <person name="Webby R.J."/>
            <person name="El Zowalaty M.E."/>
        </authorList>
    </citation>
    <scope>NUCLEOTIDE SEQUENCE</scope>
    <source>
        <strain evidence="12">Pbs3</strain>
    </source>
</reference>
<feature type="domain" description="YjeF N-terminal" evidence="11">
    <location>
        <begin position="11"/>
        <end position="225"/>
    </location>
</feature>
<feature type="binding site" evidence="10">
    <location>
        <position position="67"/>
    </location>
    <ligand>
        <name>K(+)</name>
        <dbReference type="ChEBI" id="CHEBI:29103"/>
    </ligand>
</feature>
<comment type="catalytic activity">
    <reaction evidence="2 10">
        <text>(6R)-NADPHX = (6S)-NADPHX</text>
        <dbReference type="Rhea" id="RHEA:32227"/>
        <dbReference type="ChEBI" id="CHEBI:64076"/>
        <dbReference type="ChEBI" id="CHEBI:64077"/>
        <dbReference type="EC" id="5.1.99.6"/>
    </reaction>
</comment>
<dbReference type="Pfam" id="PF03853">
    <property type="entry name" value="YjeF_N"/>
    <property type="match status" value="1"/>
</dbReference>
<feature type="binding site" evidence="10">
    <location>
        <position position="167"/>
    </location>
    <ligand>
        <name>K(+)</name>
        <dbReference type="ChEBI" id="CHEBI:29103"/>
    </ligand>
</feature>
<comment type="catalytic activity">
    <reaction evidence="1 10">
        <text>(6R)-NADHX = (6S)-NADHX</text>
        <dbReference type="Rhea" id="RHEA:32215"/>
        <dbReference type="ChEBI" id="CHEBI:64074"/>
        <dbReference type="ChEBI" id="CHEBI:64075"/>
        <dbReference type="EC" id="5.1.99.6"/>
    </reaction>
</comment>
<sequence length="265" mass="29563">MKTRYLGQREAQRLDEELMSNRHGFSLDQLMELSGLSIATAVGNEYPSTASMERFQRVLIVTGPGNNGGDALVAARHLVHFGYLPSILYPKRSLKPLFQGLVTQCEQLKIPFIEDIQDPSSVDASYDLILDGIFGFSFSGRIRPPFDHVVRTLQKCETPIVSIDIPSGWHVEHGNEGGVGLEPQMLISLTAPKVCAKYFTGTGKSHYVGGRFVPKSLAEELNLELPEYPGVEPQELPFSLCQVFNSIQTEMYVFWWCVKAVCKHV</sequence>
<dbReference type="SUPFAM" id="SSF64153">
    <property type="entry name" value="YjeF N-terminal domain-like"/>
    <property type="match status" value="1"/>
</dbReference>
<evidence type="ECO:0000259" key="11">
    <source>
        <dbReference type="PROSITE" id="PS51385"/>
    </source>
</evidence>
<evidence type="ECO:0000256" key="10">
    <source>
        <dbReference type="HAMAP-Rule" id="MF_03159"/>
    </source>
</evidence>
<keyword evidence="6" id="KW-0521">NADP</keyword>
<dbReference type="Gene3D" id="3.40.50.10260">
    <property type="entry name" value="YjeF N-terminal domain"/>
    <property type="match status" value="1"/>
</dbReference>
<evidence type="ECO:0000313" key="12">
    <source>
        <dbReference type="EMBL" id="CAH0479339.1"/>
    </source>
</evidence>
<evidence type="ECO:0000256" key="2">
    <source>
        <dbReference type="ARBA" id="ARBA00000909"/>
    </source>
</evidence>
<dbReference type="GO" id="GO:0052856">
    <property type="term" value="F:NAD(P)HX epimerase activity"/>
    <property type="evidence" value="ECO:0007669"/>
    <property type="project" value="UniProtKB-UniRule"/>
</dbReference>
<comment type="cofactor">
    <cofactor evidence="10">
        <name>K(+)</name>
        <dbReference type="ChEBI" id="CHEBI:29103"/>
    </cofactor>
    <text evidence="10">Binds 1 potassium ion per subunit.</text>
</comment>
<feature type="binding site" evidence="10">
    <location>
        <position position="164"/>
    </location>
    <ligand>
        <name>(6S)-NADPHX</name>
        <dbReference type="ChEBI" id="CHEBI:64076"/>
    </ligand>
</feature>
<dbReference type="GO" id="GO:0000166">
    <property type="term" value="F:nucleotide binding"/>
    <property type="evidence" value="ECO:0007669"/>
    <property type="project" value="UniProtKB-KW"/>
</dbReference>
<comment type="caution">
    <text evidence="12">The sequence shown here is derived from an EMBL/GenBank/DDBJ whole genome shotgun (WGS) entry which is preliminary data.</text>
</comment>
<comment type="similarity">
    <text evidence="10">Belongs to the NnrE/AIBP family.</text>
</comment>
<comment type="caution">
    <text evidence="10">Lacks conserved residue(s) required for the propagation of feature annotation.</text>
</comment>
<dbReference type="PANTHER" id="PTHR13232">
    <property type="entry name" value="NAD(P)H-HYDRATE EPIMERASE"/>
    <property type="match status" value="1"/>
</dbReference>
<dbReference type="PROSITE" id="PS51385">
    <property type="entry name" value="YJEF_N"/>
    <property type="match status" value="1"/>
</dbReference>
<evidence type="ECO:0000256" key="5">
    <source>
        <dbReference type="ARBA" id="ARBA00022741"/>
    </source>
</evidence>
<evidence type="ECO:0000313" key="13">
    <source>
        <dbReference type="Proteomes" id="UP001160483"/>
    </source>
</evidence>
<evidence type="ECO:0000256" key="4">
    <source>
        <dbReference type="ARBA" id="ARBA00022723"/>
    </source>
</evidence>
<name>A0AAU9L3Q8_9STRA</name>
<feature type="binding site" evidence="10">
    <location>
        <begin position="135"/>
        <end position="141"/>
    </location>
    <ligand>
        <name>(6S)-NADPHX</name>
        <dbReference type="ChEBI" id="CHEBI:64076"/>
    </ligand>
</feature>
<keyword evidence="8 10" id="KW-0520">NAD</keyword>